<evidence type="ECO:0000313" key="2">
    <source>
        <dbReference type="Proteomes" id="UP001430374"/>
    </source>
</evidence>
<gene>
    <name evidence="1" type="ORF">H9Q08_16575</name>
</gene>
<name>A0ABS9C8K6_9FLAO</name>
<protein>
    <submittedName>
        <fullName evidence="1">Uncharacterized protein</fullName>
    </submittedName>
</protein>
<dbReference type="RefSeq" id="WP_235132274.1">
    <property type="nucleotide sequence ID" value="NZ_JACSGT010000002.1"/>
</dbReference>
<dbReference type="EMBL" id="JACSGT010000002">
    <property type="protein sequence ID" value="MCF2220900.1"/>
    <property type="molecule type" value="Genomic_DNA"/>
</dbReference>
<proteinExistence type="predicted"/>
<sequence length="77" mass="9242">MILRFFVVGFFIKTQEAEYIFYKKRKDFIFKLISELTAKGTKDDVKANFQDNLSAQKNKNQRFLKTIVFFFICNDQL</sequence>
<accession>A0ABS9C8K6</accession>
<evidence type="ECO:0000313" key="1">
    <source>
        <dbReference type="EMBL" id="MCF2220900.1"/>
    </source>
</evidence>
<dbReference type="Proteomes" id="UP001430374">
    <property type="component" value="Unassembled WGS sequence"/>
</dbReference>
<keyword evidence="2" id="KW-1185">Reference proteome</keyword>
<organism evidence="1 2">
    <name type="scientific">Chryseobacterium indicum</name>
    <dbReference type="NCBI Taxonomy" id="2766954"/>
    <lineage>
        <taxon>Bacteria</taxon>
        <taxon>Pseudomonadati</taxon>
        <taxon>Bacteroidota</taxon>
        <taxon>Flavobacteriia</taxon>
        <taxon>Flavobacteriales</taxon>
        <taxon>Weeksellaceae</taxon>
        <taxon>Chryseobacterium group</taxon>
        <taxon>Chryseobacterium</taxon>
    </lineage>
</organism>
<comment type="caution">
    <text evidence="1">The sequence shown here is derived from an EMBL/GenBank/DDBJ whole genome shotgun (WGS) entry which is preliminary data.</text>
</comment>
<reference evidence="1" key="1">
    <citation type="submission" date="2021-08" db="EMBL/GenBank/DDBJ databases">
        <title>Complete genome sequence of Chryseobacterium sp strain PS-8.</title>
        <authorList>
            <person name="Das S.K."/>
        </authorList>
    </citation>
    <scope>NUCLEOTIDE SEQUENCE</scope>
    <source>
        <strain evidence="1">PS-8</strain>
    </source>
</reference>